<name>U4L2D9_PYROM</name>
<keyword evidence="2" id="KW-1185">Reference proteome</keyword>
<protein>
    <submittedName>
        <fullName evidence="1">Uncharacterized protein</fullName>
    </submittedName>
</protein>
<reference evidence="1 2" key="1">
    <citation type="journal article" date="2013" name="PLoS Genet.">
        <title>The genome and development-dependent transcriptomes of Pyronema confluens: a window into fungal evolution.</title>
        <authorList>
            <person name="Traeger S."/>
            <person name="Altegoer F."/>
            <person name="Freitag M."/>
            <person name="Gabaldon T."/>
            <person name="Kempken F."/>
            <person name="Kumar A."/>
            <person name="Marcet-Houben M."/>
            <person name="Poggeler S."/>
            <person name="Stajich J.E."/>
            <person name="Nowrousian M."/>
        </authorList>
    </citation>
    <scope>NUCLEOTIDE SEQUENCE [LARGE SCALE GENOMIC DNA]</scope>
    <source>
        <strain evidence="2">CBS 100304</strain>
        <tissue evidence="1">Vegetative mycelium</tissue>
    </source>
</reference>
<dbReference type="AlphaFoldDB" id="U4L2D9"/>
<dbReference type="EMBL" id="HF935502">
    <property type="protein sequence ID" value="CCX10004.1"/>
    <property type="molecule type" value="Genomic_DNA"/>
</dbReference>
<evidence type="ECO:0000313" key="2">
    <source>
        <dbReference type="Proteomes" id="UP000018144"/>
    </source>
</evidence>
<dbReference type="Proteomes" id="UP000018144">
    <property type="component" value="Unassembled WGS sequence"/>
</dbReference>
<evidence type="ECO:0000313" key="1">
    <source>
        <dbReference type="EMBL" id="CCX10004.1"/>
    </source>
</evidence>
<gene>
    <name evidence="1" type="ORF">PCON_09597</name>
</gene>
<organism evidence="1 2">
    <name type="scientific">Pyronema omphalodes (strain CBS 100304)</name>
    <name type="common">Pyronema confluens</name>
    <dbReference type="NCBI Taxonomy" id="1076935"/>
    <lineage>
        <taxon>Eukaryota</taxon>
        <taxon>Fungi</taxon>
        <taxon>Dikarya</taxon>
        <taxon>Ascomycota</taxon>
        <taxon>Pezizomycotina</taxon>
        <taxon>Pezizomycetes</taxon>
        <taxon>Pezizales</taxon>
        <taxon>Pyronemataceae</taxon>
        <taxon>Pyronema</taxon>
    </lineage>
</organism>
<accession>U4L2D9</accession>
<sequence>MGLEDLKDGYIFREKPLKMIPNGMIASRAEVSEGEVQMSDGIPCEEKDSRFLYMVRDQYKEFEKFTNLAESVFGMDAGHLKYLNGTKPWFLGYNDDDKAKVINKWEKEVSQKDRVYIPSSVGCFYNSDTVYYVED</sequence>
<dbReference type="OrthoDB" id="5473314at2759"/>
<proteinExistence type="predicted"/>